<gene>
    <name evidence="1" type="ORF">FBU59_002282</name>
</gene>
<reference evidence="1" key="1">
    <citation type="submission" date="2022-07" db="EMBL/GenBank/DDBJ databases">
        <title>Phylogenomic reconstructions and comparative analyses of Kickxellomycotina fungi.</title>
        <authorList>
            <person name="Reynolds N.K."/>
            <person name="Stajich J.E."/>
            <person name="Barry K."/>
            <person name="Grigoriev I.V."/>
            <person name="Crous P."/>
            <person name="Smith M.E."/>
        </authorList>
    </citation>
    <scope>NUCLEOTIDE SEQUENCE</scope>
    <source>
        <strain evidence="1">NRRL 5244</strain>
    </source>
</reference>
<keyword evidence="2" id="KW-1185">Reference proteome</keyword>
<sequence length="480" mass="53427">MTLNDTSIPSQEAAGEPALGLAVTGAAGESSVLQPHAISRSYTTPSSPQAQPSGSRHGRSSSYSRRASRSHHQHHRHHAHRHGDNWELREEDEYTSGSESGSTSCSTASAYSTERSKGRARRHRHHHHGQAQGRRLSSRRVSVQNVPVARRSTRKQVVIADESSAEEDAGLGRSDSHDSTDSNGIIDEDEDTTVRARQEALNARHPFGLRIWKPALYKKSRSVTRAAFLALHARPSRSETLYLKPGNILWLLLAGWWLMLVCLAVSAVLYAVPFGGRYYARVTAGLGWYLFWPFGRYVERIKDNIHSRDMCSLDATDGATLEAGGQGEHEDAPLLSQATDCPSAEVRHERFRRRSVLGRAVFYVLLVVLVNPILLIVSALSWFAVFSIPMGKLTHTLSRYLWRDPLALHFRSGDFPTVQVPQEPSDEQEGENATVEQPAPTVLLCTNEAIGWYYYKYTVDGVNILFYNMLSVAIFVLFAA</sequence>
<dbReference type="Proteomes" id="UP001150603">
    <property type="component" value="Unassembled WGS sequence"/>
</dbReference>
<accession>A0ACC1JBY1</accession>
<proteinExistence type="predicted"/>
<name>A0ACC1JBY1_9FUNG</name>
<protein>
    <submittedName>
        <fullName evidence="1">Uncharacterized protein</fullName>
    </submittedName>
</protein>
<feature type="non-terminal residue" evidence="1">
    <location>
        <position position="480"/>
    </location>
</feature>
<evidence type="ECO:0000313" key="1">
    <source>
        <dbReference type="EMBL" id="KAJ1945526.1"/>
    </source>
</evidence>
<evidence type="ECO:0000313" key="2">
    <source>
        <dbReference type="Proteomes" id="UP001150603"/>
    </source>
</evidence>
<dbReference type="EMBL" id="JANBPW010001222">
    <property type="protein sequence ID" value="KAJ1945526.1"/>
    <property type="molecule type" value="Genomic_DNA"/>
</dbReference>
<comment type="caution">
    <text evidence="1">The sequence shown here is derived from an EMBL/GenBank/DDBJ whole genome shotgun (WGS) entry which is preliminary data.</text>
</comment>
<organism evidence="1 2">
    <name type="scientific">Linderina macrospora</name>
    <dbReference type="NCBI Taxonomy" id="4868"/>
    <lineage>
        <taxon>Eukaryota</taxon>
        <taxon>Fungi</taxon>
        <taxon>Fungi incertae sedis</taxon>
        <taxon>Zoopagomycota</taxon>
        <taxon>Kickxellomycotina</taxon>
        <taxon>Kickxellomycetes</taxon>
        <taxon>Kickxellales</taxon>
        <taxon>Kickxellaceae</taxon>
        <taxon>Linderina</taxon>
    </lineage>
</organism>